<proteinExistence type="predicted"/>
<dbReference type="GeneTree" id="ENSGT00940000164075"/>
<dbReference type="AlphaFoldDB" id="H3B7K6"/>
<evidence type="ECO:0000256" key="1">
    <source>
        <dbReference type="SAM" id="Coils"/>
    </source>
</evidence>
<protein>
    <recommendedName>
        <fullName evidence="4">L1 transposable element RRM domain-containing protein</fullName>
    </recommendedName>
</protein>
<dbReference type="eggNOG" id="ENOG502SRQ0">
    <property type="taxonomic scope" value="Eukaryota"/>
</dbReference>
<dbReference type="PANTHER" id="PTHR11505">
    <property type="entry name" value="L1 TRANSPOSABLE ELEMENT-RELATED"/>
    <property type="match status" value="1"/>
</dbReference>
<dbReference type="InterPro" id="IPR004244">
    <property type="entry name" value="Transposase_22"/>
</dbReference>
<evidence type="ECO:0000313" key="3">
    <source>
        <dbReference type="Proteomes" id="UP000008672"/>
    </source>
</evidence>
<dbReference type="InParanoid" id="H3B7K6"/>
<dbReference type="HOGENOM" id="CLU_062834_2_2_1"/>
<name>H3B7K6_LATCH</name>
<reference evidence="3" key="1">
    <citation type="submission" date="2011-08" db="EMBL/GenBank/DDBJ databases">
        <title>The draft genome of Latimeria chalumnae.</title>
        <authorList>
            <person name="Di Palma F."/>
            <person name="Alfoldi J."/>
            <person name="Johnson J."/>
            <person name="Berlin A."/>
            <person name="Gnerre S."/>
            <person name="Jaffe D."/>
            <person name="MacCallum I."/>
            <person name="Young S."/>
            <person name="Walker B.J."/>
            <person name="Lander E."/>
            <person name="Lindblad-Toh K."/>
        </authorList>
    </citation>
    <scope>NUCLEOTIDE SEQUENCE [LARGE SCALE GENOMIC DNA]</scope>
    <source>
        <strain evidence="3">Wild caught</strain>
    </source>
</reference>
<evidence type="ECO:0008006" key="4">
    <source>
        <dbReference type="Google" id="ProtNLM"/>
    </source>
</evidence>
<sequence>MSSMEVILRDIHQTNSHIEDKINEINSLMSSMDRKMEDKAETHIVTTEESVQNMETSVQELRGTIIKLQDKADDLENHSRRCNLHFVGLPEGEEGKDPVSFLENWLPKLLNLSDLDNNLEIERAHRAFASKARTGDRPHMLIFNLLRYCDKDTVLRQAYNLGSLTYKNKSVYLFPDMSADLFQKRKSFSDVKCLCKDLAIPLALLYPARLRINFQGQSLYFTSPHDAENHIK</sequence>
<dbReference type="EMBL" id="AFYH01079285">
    <property type="status" value="NOT_ANNOTATED_CDS"/>
    <property type="molecule type" value="Genomic_DNA"/>
</dbReference>
<keyword evidence="1" id="KW-0175">Coiled coil</keyword>
<dbReference type="OMA" id="TARCEDM"/>
<feature type="coiled-coil region" evidence="1">
    <location>
        <begin position="51"/>
        <end position="78"/>
    </location>
</feature>
<dbReference type="Ensembl" id="ENSLACT00000018007.1">
    <property type="protein sequence ID" value="ENSLACP00000017877.1"/>
    <property type="gene ID" value="ENSLACG00000015748.1"/>
</dbReference>
<dbReference type="Proteomes" id="UP000008672">
    <property type="component" value="Unassembled WGS sequence"/>
</dbReference>
<dbReference type="Gene3D" id="3.30.70.1820">
    <property type="entry name" value="L1 transposable element, RRM domain"/>
    <property type="match status" value="1"/>
</dbReference>
<reference evidence="2" key="3">
    <citation type="submission" date="2025-09" db="UniProtKB">
        <authorList>
            <consortium name="Ensembl"/>
        </authorList>
    </citation>
    <scope>IDENTIFICATION</scope>
</reference>
<dbReference type="STRING" id="7897.ENSLACP00000017877"/>
<accession>H3B7K6</accession>
<organism evidence="2 3">
    <name type="scientific">Latimeria chalumnae</name>
    <name type="common">Coelacanth</name>
    <dbReference type="NCBI Taxonomy" id="7897"/>
    <lineage>
        <taxon>Eukaryota</taxon>
        <taxon>Metazoa</taxon>
        <taxon>Chordata</taxon>
        <taxon>Craniata</taxon>
        <taxon>Vertebrata</taxon>
        <taxon>Euteleostomi</taxon>
        <taxon>Coelacanthiformes</taxon>
        <taxon>Coelacanthidae</taxon>
        <taxon>Latimeria</taxon>
    </lineage>
</organism>
<keyword evidence="3" id="KW-1185">Reference proteome</keyword>
<reference evidence="2" key="2">
    <citation type="submission" date="2025-08" db="UniProtKB">
        <authorList>
            <consortium name="Ensembl"/>
        </authorList>
    </citation>
    <scope>IDENTIFICATION</scope>
</reference>
<evidence type="ECO:0000313" key="2">
    <source>
        <dbReference type="Ensembl" id="ENSLACP00000017877.1"/>
    </source>
</evidence>